<sequence length="193" mass="21092">MTTTSTQPTKQPKAAKKMSPVRRRLLTALATFVVLLAGYCVFSIAHPTVLRSQLEVDATPDQVWKVLTDREAYPSWNPFIVSSTGDLEAGGTITNVLRDTTGQETTFTPELLKVDPGRELRWIGKVGFGGIFDGEHSFRIEPLPGGRARLIQQETFRGVAVPVMAGWLSSKIKPQFDAMNQALATRAAAAAQH</sequence>
<accession>A0A7G6X7U9</accession>
<dbReference type="KEGG" id="kqi:F1D05_35980"/>
<reference evidence="2" key="1">
    <citation type="submission" date="2019-09" db="EMBL/GenBank/DDBJ databases">
        <title>Antimicrobial potential of Antarctic Bacteria.</title>
        <authorList>
            <person name="Benaud N."/>
            <person name="Edwards R.J."/>
            <person name="Ferrari B.C."/>
        </authorList>
    </citation>
    <scope>NUCLEOTIDE SEQUENCE [LARGE SCALE GENOMIC DNA]</scope>
    <source>
        <strain evidence="2">SPB151</strain>
    </source>
</reference>
<proteinExistence type="predicted"/>
<dbReference type="CDD" id="cd07822">
    <property type="entry name" value="SRPBCC_4"/>
    <property type="match status" value="1"/>
</dbReference>
<dbReference type="PANTHER" id="PTHR36166">
    <property type="entry name" value="CHROMOSOME 9, WHOLE GENOME SHOTGUN SEQUENCE"/>
    <property type="match status" value="1"/>
</dbReference>
<dbReference type="AlphaFoldDB" id="A0A7G6X7U9"/>
<dbReference type="PANTHER" id="PTHR36166:SF1">
    <property type="entry name" value="SRPBCC DOMAIN-CONTAINING PROTEIN"/>
    <property type="match status" value="1"/>
</dbReference>
<protein>
    <submittedName>
        <fullName evidence="1">SRPBCC domain-containing protein</fullName>
    </submittedName>
</protein>
<name>A0A7G6X7U9_9ACTN</name>
<dbReference type="Gene3D" id="3.30.530.20">
    <property type="match status" value="1"/>
</dbReference>
<dbReference type="Proteomes" id="UP000515563">
    <property type="component" value="Chromosome"/>
</dbReference>
<keyword evidence="2" id="KW-1185">Reference proteome</keyword>
<dbReference type="Pfam" id="PF10604">
    <property type="entry name" value="Polyketide_cyc2"/>
    <property type="match status" value="1"/>
</dbReference>
<evidence type="ECO:0000313" key="1">
    <source>
        <dbReference type="EMBL" id="QNE22314.1"/>
    </source>
</evidence>
<evidence type="ECO:0000313" key="2">
    <source>
        <dbReference type="Proteomes" id="UP000515563"/>
    </source>
</evidence>
<dbReference type="EMBL" id="CP043661">
    <property type="protein sequence ID" value="QNE22314.1"/>
    <property type="molecule type" value="Genomic_DNA"/>
</dbReference>
<dbReference type="InterPro" id="IPR023393">
    <property type="entry name" value="START-like_dom_sf"/>
</dbReference>
<dbReference type="RefSeq" id="WP_185444726.1">
    <property type="nucleotide sequence ID" value="NZ_CP043661.1"/>
</dbReference>
<organism evidence="1 2">
    <name type="scientific">Kribbella qitaiheensis</name>
    <dbReference type="NCBI Taxonomy" id="1544730"/>
    <lineage>
        <taxon>Bacteria</taxon>
        <taxon>Bacillati</taxon>
        <taxon>Actinomycetota</taxon>
        <taxon>Actinomycetes</taxon>
        <taxon>Propionibacteriales</taxon>
        <taxon>Kribbellaceae</taxon>
        <taxon>Kribbella</taxon>
    </lineage>
</organism>
<dbReference type="SUPFAM" id="SSF55961">
    <property type="entry name" value="Bet v1-like"/>
    <property type="match status" value="1"/>
</dbReference>
<gene>
    <name evidence="1" type="ORF">F1D05_35980</name>
</gene>
<reference evidence="1 2" key="2">
    <citation type="journal article" date="2020" name="Microbiol. Resour. Announc.">
        <title>Antarctic desert soil bacteria exhibit high novel natural product potential, evaluated through long-read genome sequencing and comparative genomics.</title>
        <authorList>
            <person name="Benaud N."/>
            <person name="Edwards R.J."/>
            <person name="Amos T.G."/>
            <person name="D'Agostino P.M."/>
            <person name="Gutierrez-Chavez C."/>
            <person name="Montgomery K."/>
            <person name="Nicetic I."/>
            <person name="Ferrari B.C."/>
        </authorList>
    </citation>
    <scope>NUCLEOTIDE SEQUENCE [LARGE SCALE GENOMIC DNA]</scope>
    <source>
        <strain evidence="1 2">SPB151</strain>
    </source>
</reference>
<dbReference type="InterPro" id="IPR019587">
    <property type="entry name" value="Polyketide_cyclase/dehydratase"/>
</dbReference>